<feature type="region of interest" description="Disordered" evidence="1">
    <location>
        <begin position="367"/>
        <end position="388"/>
    </location>
</feature>
<accession>A0ABT1ZSK5</accession>
<proteinExistence type="predicted"/>
<dbReference type="InterPro" id="IPR011050">
    <property type="entry name" value="Pectin_lyase_fold/virulence"/>
</dbReference>
<comment type="caution">
    <text evidence="3">The sequence shown here is derived from an EMBL/GenBank/DDBJ whole genome shotgun (WGS) entry which is preliminary data.</text>
</comment>
<organism evidence="3 4">
    <name type="scientific">Massilia pinisoli</name>
    <dbReference type="NCBI Taxonomy" id="1772194"/>
    <lineage>
        <taxon>Bacteria</taxon>
        <taxon>Pseudomonadati</taxon>
        <taxon>Pseudomonadota</taxon>
        <taxon>Betaproteobacteria</taxon>
        <taxon>Burkholderiales</taxon>
        <taxon>Oxalobacteraceae</taxon>
        <taxon>Telluria group</taxon>
        <taxon>Massilia</taxon>
    </lineage>
</organism>
<dbReference type="SUPFAM" id="SSF51126">
    <property type="entry name" value="Pectin lyase-like"/>
    <property type="match status" value="1"/>
</dbReference>
<dbReference type="InterPro" id="IPR012334">
    <property type="entry name" value="Pectin_lyas_fold"/>
</dbReference>
<evidence type="ECO:0000256" key="2">
    <source>
        <dbReference type="SAM" id="SignalP"/>
    </source>
</evidence>
<dbReference type="RefSeq" id="WP_258817473.1">
    <property type="nucleotide sequence ID" value="NZ_JANUGW010000010.1"/>
</dbReference>
<feature type="chain" id="PRO_5045682821" description="Right handed beta helix domain-containing protein" evidence="2">
    <location>
        <begin position="35"/>
        <end position="388"/>
    </location>
</feature>
<dbReference type="EMBL" id="JANUGW010000010">
    <property type="protein sequence ID" value="MCS0582875.1"/>
    <property type="molecule type" value="Genomic_DNA"/>
</dbReference>
<keyword evidence="4" id="KW-1185">Reference proteome</keyword>
<feature type="signal peptide" evidence="2">
    <location>
        <begin position="1"/>
        <end position="34"/>
    </location>
</feature>
<keyword evidence="2" id="KW-0732">Signal</keyword>
<reference evidence="3 4" key="1">
    <citation type="submission" date="2022-08" db="EMBL/GenBank/DDBJ databases">
        <title>Reclassification of Massilia species as members of the genera Telluria, Duganella, Pseudoduganella, Mokoshia gen. nov. and Zemynaea gen. nov. using orthogonal and non-orthogonal genome-based approaches.</title>
        <authorList>
            <person name="Bowman J.P."/>
        </authorList>
    </citation>
    <scope>NUCLEOTIDE SEQUENCE [LARGE SCALE GENOMIC DNA]</scope>
    <source>
        <strain evidence="3 4">JCM 31316</strain>
    </source>
</reference>
<sequence length="388" mass="40787">MAQTYTPATRKPTPALASLSLASMLLAAAGSAGAATLSVGPGKTYVAPCAAIAAAKDGDTIEIVGDWTYSGDVCAITHNNLTIRGVHGRPIIDAAGQQHGGKGIWVVIGNNITVENVEMLGAKVRDGNGAALRLEGTNFTLRRAFIHDNENGILANPNKNSDILIEYSEFGHNGGGTGQTHNLYIGQAKSLTFRYSYSHDAVIGHDLKSRATTNMIAYNRFSSTPPGKPGSTASGKPSYEIDLPNGGTSYIIGNVIEQPAINDNSNIVAYAEEGPSNPGQDLYVINNVFLNDFTSGMFLMISNKVTTPALIQNNTFAGPGTVTSQSSAIQKDNHRMEKASFVDRMGMSLRPLVNDVVLKAGPAADPWSSGVDMKAPDSKGHAAGSHSR</sequence>
<name>A0ABT1ZSK5_9BURK</name>
<dbReference type="Proteomes" id="UP001204151">
    <property type="component" value="Unassembled WGS sequence"/>
</dbReference>
<protein>
    <recommendedName>
        <fullName evidence="5">Right handed beta helix domain-containing protein</fullName>
    </recommendedName>
</protein>
<evidence type="ECO:0000313" key="4">
    <source>
        <dbReference type="Proteomes" id="UP001204151"/>
    </source>
</evidence>
<gene>
    <name evidence="3" type="ORF">NX784_14890</name>
</gene>
<evidence type="ECO:0000256" key="1">
    <source>
        <dbReference type="SAM" id="MobiDB-lite"/>
    </source>
</evidence>
<evidence type="ECO:0000313" key="3">
    <source>
        <dbReference type="EMBL" id="MCS0582875.1"/>
    </source>
</evidence>
<dbReference type="Gene3D" id="2.160.20.10">
    <property type="entry name" value="Single-stranded right-handed beta-helix, Pectin lyase-like"/>
    <property type="match status" value="1"/>
</dbReference>
<evidence type="ECO:0008006" key="5">
    <source>
        <dbReference type="Google" id="ProtNLM"/>
    </source>
</evidence>